<accession>I0IP05</accession>
<dbReference type="RefSeq" id="WP_014449493.1">
    <property type="nucleotide sequence ID" value="NC_017094.1"/>
</dbReference>
<dbReference type="AlphaFoldDB" id="I0IP05"/>
<evidence type="ECO:0000313" key="1">
    <source>
        <dbReference type="EMBL" id="BAM07004.1"/>
    </source>
</evidence>
<organism evidence="1 2">
    <name type="scientific">Leptospirillum ferrooxidans (strain C2-3)</name>
    <dbReference type="NCBI Taxonomy" id="1162668"/>
    <lineage>
        <taxon>Bacteria</taxon>
        <taxon>Pseudomonadati</taxon>
        <taxon>Nitrospirota</taxon>
        <taxon>Nitrospiria</taxon>
        <taxon>Nitrospirales</taxon>
        <taxon>Nitrospiraceae</taxon>
        <taxon>Leptospirillum</taxon>
    </lineage>
</organism>
<keyword evidence="2" id="KW-1185">Reference proteome</keyword>
<name>I0IP05_LEPFC</name>
<gene>
    <name evidence="1" type="ordered locus">LFE_1321</name>
</gene>
<dbReference type="KEGG" id="lfc:LFE_1321"/>
<reference evidence="2" key="2">
    <citation type="submission" date="2012-03" db="EMBL/GenBank/DDBJ databases">
        <title>The complete genome sequence of the pioneer microbe on fresh volcanic deposit, Leptospirillum ferrooxidans strain C2-3.</title>
        <authorList>
            <person name="Fujimura R."/>
            <person name="Sato Y."/>
            <person name="Nishizawa T."/>
            <person name="Nanba K."/>
            <person name="Oshima K."/>
            <person name="Hattori M."/>
            <person name="Kamijo T."/>
            <person name="Ohta H."/>
        </authorList>
    </citation>
    <scope>NUCLEOTIDE SEQUENCE [LARGE SCALE GENOMIC DNA]</scope>
    <source>
        <strain evidence="2">C2-3</strain>
    </source>
</reference>
<dbReference type="EMBL" id="AP012342">
    <property type="protein sequence ID" value="BAM07004.1"/>
    <property type="molecule type" value="Genomic_DNA"/>
</dbReference>
<evidence type="ECO:0000313" key="2">
    <source>
        <dbReference type="Proteomes" id="UP000007382"/>
    </source>
</evidence>
<reference evidence="1 2" key="1">
    <citation type="journal article" date="2012" name="J. Bacteriol.">
        <title>Complete Genome Sequence of Leptospirillum ferrooxidans Strain C2-3, Isolated from a Fresh Volcanic Ash Deposit on the Island of Miyake, Japan.</title>
        <authorList>
            <person name="Fujimura R."/>
            <person name="Sato Y."/>
            <person name="Nishizawa T."/>
            <person name="Oshima K."/>
            <person name="Kim S.-W."/>
            <person name="Hattori M."/>
            <person name="Kamijo T."/>
            <person name="Ohta H."/>
        </authorList>
    </citation>
    <scope>NUCLEOTIDE SEQUENCE [LARGE SCALE GENOMIC DNA]</scope>
    <source>
        <strain evidence="1 2">C2-3</strain>
    </source>
</reference>
<sequence length="54" mass="5707">MKEATEWVSGGEICPGLKEQGAGIPPREKVRVSSLIEIAFEAAGVVEPKGLKRG</sequence>
<dbReference type="Proteomes" id="UP000007382">
    <property type="component" value="Chromosome"/>
</dbReference>
<dbReference type="PATRIC" id="fig|1162668.3.peg.1549"/>
<protein>
    <submittedName>
        <fullName evidence="1">Uncharacterized protein</fullName>
    </submittedName>
</protein>
<proteinExistence type="predicted"/>
<dbReference type="HOGENOM" id="CLU_3044899_0_0_0"/>